<proteinExistence type="predicted"/>
<reference evidence="1" key="1">
    <citation type="submission" date="2024-10" db="EMBL/GenBank/DDBJ databases">
        <title>Strain of Rhizobium-related bacteria isolated fromm roots of Vavilovia formosa.</title>
        <authorList>
            <person name="Kimeklis A."/>
            <person name="Afonin A."/>
        </authorList>
    </citation>
    <scope>NUCLEOTIDE SEQUENCE</scope>
    <source>
        <strain evidence="1">Vaf12</strain>
    </source>
</reference>
<dbReference type="Proteomes" id="UP000076193">
    <property type="component" value="Chromosome"/>
</dbReference>
<name>A0ACD5F9N8_RHILE</name>
<sequence>MLNRDGRYFARIVIPKDLRPFLEDKNELRSPLGPDRRTALAQLHTAVAELQARIAVAERKAQVSKGEAITPGRYPLPVDQIALRNYNERIAFDTELRNMDDRHASGHVDDVLVELLRAGIAGNLNDDALEPLVGKRIERYRRLGNTTVVKGSSEWRTLARALCVSELEALARVAERDEGDFAGKPENPMLAAAVEQDEIAADVTDAEFNALTFEQVIQEKERLTAMGLGGRQKSASTLIKYRNTVHDFEHHRRSKKIATVTLEEGEAWRNAMLSEGKLSRKTIGDKLATIRAILGWGQDQCRGKLFPTIPKGTPFDFLEMPTHEKGDSADRTYSLKDARHLLTSARTATRASNRWIPWIIAHTGARVNEITVLEKADISELEGHWFFHIRVGDGRDTKTHKGRKVPVHRALIKEGFIDWVKAQPDGKLFPGGKNEDQRIREWIKEKVFPDREDMPPPNHGFRHLFEDALFAGVSEKAALYITGRSSGSSADDYGGSDLRLLEIAVQMDKVRSII</sequence>
<gene>
    <name evidence="1" type="ORF">A4A59_009180</name>
</gene>
<evidence type="ECO:0000313" key="2">
    <source>
        <dbReference type="Proteomes" id="UP000076193"/>
    </source>
</evidence>
<protein>
    <submittedName>
        <fullName evidence="1">Uncharacterized protein</fullName>
    </submittedName>
</protein>
<evidence type="ECO:0000313" key="1">
    <source>
        <dbReference type="EMBL" id="XKQ42031.1"/>
    </source>
</evidence>
<accession>A0ACD5F9N8</accession>
<organism evidence="1 2">
    <name type="scientific">Rhizobium leguminosarum</name>
    <dbReference type="NCBI Taxonomy" id="384"/>
    <lineage>
        <taxon>Bacteria</taxon>
        <taxon>Pseudomonadati</taxon>
        <taxon>Pseudomonadota</taxon>
        <taxon>Alphaproteobacteria</taxon>
        <taxon>Hyphomicrobiales</taxon>
        <taxon>Rhizobiaceae</taxon>
        <taxon>Rhizobium/Agrobacterium group</taxon>
        <taxon>Rhizobium</taxon>
    </lineage>
</organism>
<dbReference type="EMBL" id="CP171844">
    <property type="protein sequence ID" value="XKQ42031.1"/>
    <property type="molecule type" value="Genomic_DNA"/>
</dbReference>